<feature type="domain" description="Anti sigma-E protein RseA N-terminal" evidence="2">
    <location>
        <begin position="14"/>
        <end position="103"/>
    </location>
</feature>
<evidence type="ECO:0000259" key="2">
    <source>
        <dbReference type="Pfam" id="PF03872"/>
    </source>
</evidence>
<name>E6PL42_9ZZZZ</name>
<keyword evidence="1" id="KW-1133">Transmembrane helix</keyword>
<gene>
    <name evidence="3" type="ORF">CARN2_1907</name>
</gene>
<keyword evidence="1" id="KW-0472">Membrane</keyword>
<accession>E6PL42</accession>
<dbReference type="InterPro" id="IPR005572">
    <property type="entry name" value="Anti-sigma_E_RseA_N"/>
</dbReference>
<dbReference type="Pfam" id="PF03872">
    <property type="entry name" value="RseA_N"/>
    <property type="match status" value="1"/>
</dbReference>
<dbReference type="PANTHER" id="PTHR38104:SF1">
    <property type="entry name" value="ANTI-SIGMA-E FACTOR RSEA"/>
    <property type="match status" value="1"/>
</dbReference>
<dbReference type="GO" id="GO:0016989">
    <property type="term" value="F:sigma factor antagonist activity"/>
    <property type="evidence" value="ECO:0007669"/>
    <property type="project" value="InterPro"/>
</dbReference>
<reference evidence="3" key="1">
    <citation type="submission" date="2009-10" db="EMBL/GenBank/DDBJ databases">
        <title>Diversity of trophic interactions inside an arsenic-rich microbial ecosystem.</title>
        <authorList>
            <person name="Bertin P.N."/>
            <person name="Heinrich-Salmeron A."/>
            <person name="Pelletier E."/>
            <person name="Goulhen-Chollet F."/>
            <person name="Arsene-Ploetze F."/>
            <person name="Gallien S."/>
            <person name="Calteau A."/>
            <person name="Vallenet D."/>
            <person name="Casiot C."/>
            <person name="Chane-Woon-Ming B."/>
            <person name="Giloteaux L."/>
            <person name="Barakat M."/>
            <person name="Bonnefoy V."/>
            <person name="Bruneel O."/>
            <person name="Chandler M."/>
            <person name="Cleiss J."/>
            <person name="Duran R."/>
            <person name="Elbaz-Poulichet F."/>
            <person name="Fonknechten N."/>
            <person name="Lauga B."/>
            <person name="Mornico D."/>
            <person name="Ortet P."/>
            <person name="Schaeffer C."/>
            <person name="Siguier P."/>
            <person name="Alexander Thil Smith A."/>
            <person name="Van Dorsselaer A."/>
            <person name="Weissenbach J."/>
            <person name="Medigue C."/>
            <person name="Le Paslier D."/>
        </authorList>
    </citation>
    <scope>NUCLEOTIDE SEQUENCE</scope>
</reference>
<dbReference type="Gene3D" id="1.10.10.880">
    <property type="entry name" value="Anti sigma-E protein RseA, N-terminal domain"/>
    <property type="match status" value="1"/>
</dbReference>
<keyword evidence="1" id="KW-0812">Transmembrane</keyword>
<dbReference type="SUPFAM" id="SSF89069">
    <property type="entry name" value="N-terminal, cytoplasmic domain of anti-sigmaE factor RseA"/>
    <property type="match status" value="1"/>
</dbReference>
<dbReference type="PANTHER" id="PTHR38104">
    <property type="match status" value="1"/>
</dbReference>
<dbReference type="InterPro" id="IPR052383">
    <property type="entry name" value="Anti-sigma-E_RseA-like"/>
</dbReference>
<sequence>MESSDMNEAAMQARISALMDGETGAGEHAPGAGRHDAAWRALAADAEARQAWLQYHQIGDLLRSSELAPLQREQVFLQRFSERLRQEPVQFSPAAQALAQQPKRPRARWAAGAAVASVAAVALVTFSSLPSLPIRQPAQMMAAQAPVGLPGQAAAPRHIALHAQPGQIPVVDKMGGQMPAIWAQYLMAHQQLAGSVLPYTLAGIHEADFRVALAH</sequence>
<evidence type="ECO:0000313" key="3">
    <source>
        <dbReference type="EMBL" id="CBH95643.1"/>
    </source>
</evidence>
<organism evidence="3">
    <name type="scientific">mine drainage metagenome</name>
    <dbReference type="NCBI Taxonomy" id="410659"/>
    <lineage>
        <taxon>unclassified sequences</taxon>
        <taxon>metagenomes</taxon>
        <taxon>ecological metagenomes</taxon>
    </lineage>
</organism>
<protein>
    <submittedName>
        <fullName evidence="3">Putative Negative regulator of sigma E activity</fullName>
    </submittedName>
</protein>
<dbReference type="InterPro" id="IPR036147">
    <property type="entry name" value="Anti-sigma_E_RseA_N_sf"/>
</dbReference>
<feature type="transmembrane region" description="Helical" evidence="1">
    <location>
        <begin position="109"/>
        <end position="129"/>
    </location>
</feature>
<evidence type="ECO:0000256" key="1">
    <source>
        <dbReference type="SAM" id="Phobius"/>
    </source>
</evidence>
<comment type="caution">
    <text evidence="3">The sequence shown here is derived from an EMBL/GenBank/DDBJ whole genome shotgun (WGS) entry which is preliminary data.</text>
</comment>
<proteinExistence type="predicted"/>
<dbReference type="EMBL" id="CABM01000008">
    <property type="protein sequence ID" value="CBH95643.1"/>
    <property type="molecule type" value="Genomic_DNA"/>
</dbReference>
<dbReference type="AlphaFoldDB" id="E6PL42"/>